<feature type="region of interest" description="Disordered" evidence="4">
    <location>
        <begin position="336"/>
        <end position="376"/>
    </location>
</feature>
<feature type="region of interest" description="Disordered" evidence="4">
    <location>
        <begin position="511"/>
        <end position="536"/>
    </location>
</feature>
<organism evidence="6 7">
    <name type="scientific">Psilocybe cf. subviscida</name>
    <dbReference type="NCBI Taxonomy" id="2480587"/>
    <lineage>
        <taxon>Eukaryota</taxon>
        <taxon>Fungi</taxon>
        <taxon>Dikarya</taxon>
        <taxon>Basidiomycota</taxon>
        <taxon>Agaricomycotina</taxon>
        <taxon>Agaricomycetes</taxon>
        <taxon>Agaricomycetidae</taxon>
        <taxon>Agaricales</taxon>
        <taxon>Agaricineae</taxon>
        <taxon>Strophariaceae</taxon>
        <taxon>Psilocybe</taxon>
    </lineage>
</organism>
<comment type="similarity">
    <text evidence="3">Belongs to the cclA family.</text>
</comment>
<feature type="compositionally biased region" description="Polar residues" evidence="4">
    <location>
        <begin position="476"/>
        <end position="486"/>
    </location>
</feature>
<comment type="caution">
    <text evidence="6">The sequence shown here is derived from an EMBL/GenBank/DDBJ whole genome shotgun (WGS) entry which is preliminary data.</text>
</comment>
<dbReference type="SUPFAM" id="SSF49899">
    <property type="entry name" value="Concanavalin A-like lectins/glucanases"/>
    <property type="match status" value="1"/>
</dbReference>
<protein>
    <recommendedName>
        <fullName evidence="5">B30.2/SPRY domain-containing protein</fullName>
    </recommendedName>
</protein>
<evidence type="ECO:0000256" key="2">
    <source>
        <dbReference type="ARBA" id="ARBA00023242"/>
    </source>
</evidence>
<dbReference type="CDD" id="cd12872">
    <property type="entry name" value="SPRY_Ash2"/>
    <property type="match status" value="1"/>
</dbReference>
<dbReference type="EMBL" id="JAACJJ010000001">
    <property type="protein sequence ID" value="KAF5331137.1"/>
    <property type="molecule type" value="Genomic_DNA"/>
</dbReference>
<name>A0A8H5FC41_9AGAR</name>
<dbReference type="OrthoDB" id="10266026at2759"/>
<evidence type="ECO:0000313" key="6">
    <source>
        <dbReference type="EMBL" id="KAF5331137.1"/>
    </source>
</evidence>
<evidence type="ECO:0000256" key="3">
    <source>
        <dbReference type="ARBA" id="ARBA00038149"/>
    </source>
</evidence>
<reference evidence="6 7" key="1">
    <citation type="journal article" date="2020" name="ISME J.">
        <title>Uncovering the hidden diversity of litter-decomposition mechanisms in mushroom-forming fungi.</title>
        <authorList>
            <person name="Floudas D."/>
            <person name="Bentzer J."/>
            <person name="Ahren D."/>
            <person name="Johansson T."/>
            <person name="Persson P."/>
            <person name="Tunlid A."/>
        </authorList>
    </citation>
    <scope>NUCLEOTIDE SEQUENCE [LARGE SCALE GENOMIC DNA]</scope>
    <source>
        <strain evidence="6 7">CBS 101986</strain>
    </source>
</reference>
<feature type="compositionally biased region" description="Polar residues" evidence="4">
    <location>
        <begin position="647"/>
        <end position="659"/>
    </location>
</feature>
<feature type="compositionally biased region" description="Low complexity" evidence="4">
    <location>
        <begin position="48"/>
        <end position="63"/>
    </location>
</feature>
<feature type="compositionally biased region" description="Polar residues" evidence="4">
    <location>
        <begin position="16"/>
        <end position="26"/>
    </location>
</feature>
<dbReference type="GO" id="GO:0000976">
    <property type="term" value="F:transcription cis-regulatory region binding"/>
    <property type="evidence" value="ECO:0007669"/>
    <property type="project" value="TreeGrafter"/>
</dbReference>
<feature type="compositionally biased region" description="Polar residues" evidence="4">
    <location>
        <begin position="360"/>
        <end position="370"/>
    </location>
</feature>
<evidence type="ECO:0000256" key="4">
    <source>
        <dbReference type="SAM" id="MobiDB-lite"/>
    </source>
</evidence>
<dbReference type="InterPro" id="IPR043136">
    <property type="entry name" value="B30.2/SPRY_sf"/>
</dbReference>
<dbReference type="GO" id="GO:0048188">
    <property type="term" value="C:Set1C/COMPASS complex"/>
    <property type="evidence" value="ECO:0007669"/>
    <property type="project" value="InterPro"/>
</dbReference>
<feature type="domain" description="B30.2/SPRY" evidence="5">
    <location>
        <begin position="144"/>
        <end position="339"/>
    </location>
</feature>
<evidence type="ECO:0000313" key="7">
    <source>
        <dbReference type="Proteomes" id="UP000567179"/>
    </source>
</evidence>
<feature type="region of interest" description="Disordered" evidence="4">
    <location>
        <begin position="457"/>
        <end position="491"/>
    </location>
</feature>
<dbReference type="Proteomes" id="UP000567179">
    <property type="component" value="Unassembled WGS sequence"/>
</dbReference>
<dbReference type="PANTHER" id="PTHR10598">
    <property type="entry name" value="SET1/ASH2 HISTONE METHYLTRANSFERASE COMPLEX SUBUNIT ASH2"/>
    <property type="match status" value="1"/>
</dbReference>
<gene>
    <name evidence="6" type="ORF">D9619_005569</name>
</gene>
<dbReference type="AlphaFoldDB" id="A0A8H5FC41"/>
<dbReference type="PANTHER" id="PTHR10598:SF0">
    <property type="entry name" value="SET1_ASH2 HISTONE METHYLTRANSFERASE COMPLEX SUBUNIT ASH2"/>
    <property type="match status" value="1"/>
</dbReference>
<comment type="subcellular location">
    <subcellularLocation>
        <location evidence="1">Nucleus</location>
    </subcellularLocation>
</comment>
<dbReference type="PROSITE" id="PS50188">
    <property type="entry name" value="B302_SPRY"/>
    <property type="match status" value="1"/>
</dbReference>
<sequence>MHAETEGLSPAPSDSALLQENGTPVYNNVVPLPSTAAATASRKRKRAPAVASSPAPSDQASNAGNANGTNPPECVVLHIAVNPSQALKEWTYSLLPTSRADLSSRPILNISRGPIFVPTAEGSEWYKTEMVGVNHLGYRYIPAGINPPGHASACRTIESNPTCLRVSWEDRSPFLKVTKDGMGIAGSKGFRSARCNAPIREGKWYMEVKILHGGGEYVSEDSRREGSHVRLGWGRREAPLNGPVGLDGYSYGIRDKTGEKVTLSRPRPYGKPFGTGDVIGMYISLPPRRQPDTKDAHDPAHLKRERIPIDLKGQEVFEILEYTGSKEMATLMDYSGKTTNSASVPSTTKKSANGKLPERTGSTKSGNKAETPNLRPLPTLADSRIAFFVNGEAQGIAYQDLYDYLPLRQSDTHKANTKRRQKEGVKEHIKNPFDDGTLGYYPFISLFNEASIRLNPGPDFEFPPPDDIDALLDGNPSETAPPTTDASVKPDVALDLPIDADVKPNIATIESEPESGELQPSPSMDEPSKPASKRTWRPACERYPEFMQEEWAFDAREDEEARADLAKMASTEKDEEIKRQKREKKRQQAQVRRAAEAARKAEEKEVLRKGRVQDGRARTNNSASTDVELELALAASMSTYLAHERSNYPSPSPLRQSTAYEPEGSADYEDSPIPTFDADPQGARSGYTTENQDIDNDMDVDQDIQALIDPDTPS</sequence>
<feature type="region of interest" description="Disordered" evidence="4">
    <location>
        <begin position="558"/>
        <end position="626"/>
    </location>
</feature>
<feature type="compositionally biased region" description="Basic and acidic residues" evidence="4">
    <location>
        <begin position="593"/>
        <end position="617"/>
    </location>
</feature>
<dbReference type="InterPro" id="IPR013320">
    <property type="entry name" value="ConA-like_dom_sf"/>
</dbReference>
<dbReference type="InterPro" id="IPR001870">
    <property type="entry name" value="B30.2/SPRY"/>
</dbReference>
<dbReference type="InterPro" id="IPR037353">
    <property type="entry name" value="ASH2"/>
</dbReference>
<evidence type="ECO:0000259" key="5">
    <source>
        <dbReference type="PROSITE" id="PS50188"/>
    </source>
</evidence>
<dbReference type="SMART" id="SM00449">
    <property type="entry name" value="SPRY"/>
    <property type="match status" value="1"/>
</dbReference>
<proteinExistence type="inferred from homology"/>
<keyword evidence="2" id="KW-0539">Nucleus</keyword>
<keyword evidence="7" id="KW-1185">Reference proteome</keyword>
<feature type="compositionally biased region" description="Acidic residues" evidence="4">
    <location>
        <begin position="692"/>
        <end position="702"/>
    </location>
</feature>
<feature type="region of interest" description="Disordered" evidence="4">
    <location>
        <begin position="1"/>
        <end position="69"/>
    </location>
</feature>
<feature type="compositionally biased region" description="Polar residues" evidence="4">
    <location>
        <begin position="336"/>
        <end position="351"/>
    </location>
</feature>
<feature type="region of interest" description="Disordered" evidence="4">
    <location>
        <begin position="644"/>
        <end position="714"/>
    </location>
</feature>
<dbReference type="InterPro" id="IPR003877">
    <property type="entry name" value="SPRY_dom"/>
</dbReference>
<feature type="compositionally biased region" description="Basic and acidic residues" evidence="4">
    <location>
        <begin position="562"/>
        <end position="578"/>
    </location>
</feature>
<evidence type="ECO:0000256" key="1">
    <source>
        <dbReference type="ARBA" id="ARBA00004123"/>
    </source>
</evidence>
<accession>A0A8H5FC41</accession>
<dbReference type="Gene3D" id="2.60.120.920">
    <property type="match status" value="1"/>
</dbReference>
<dbReference type="Pfam" id="PF00622">
    <property type="entry name" value="SPRY"/>
    <property type="match status" value="1"/>
</dbReference>